<evidence type="ECO:0000313" key="3">
    <source>
        <dbReference type="EMBL" id="KAA2223031.1"/>
    </source>
</evidence>
<feature type="domain" description="Phage terminase large subunit C-terminal" evidence="2">
    <location>
        <begin position="295"/>
        <end position="428"/>
    </location>
</feature>
<dbReference type="Pfam" id="PF04466">
    <property type="entry name" value="Terminase_3"/>
    <property type="match status" value="1"/>
</dbReference>
<sequence length="449" mass="51507">MVLEIPNKFEPLFEWLQYKRGGKDESKPPFSVAILTGGRNSFKSFTASVMLAEAVSSFSHRILYTRYTMTSTEDSVIPEFKEKLDLLNYGDRFNINKDRIIYKEEKEESETTPKVVFKGIKTSAGNQTANLKSLKGFSIFVLEEAEEMPSFSEWDKIRKSIRAKDVFNLCILILNPTTKEHWVHKEFFEERGIPDGWNGIKDGVCYIHTTYKDGQRDWTADHIMEDFEKTEEAYHQYLSTPTKERDSLPEKIKKWHNYFAHSVLGGWLDKAEGVVFTDWVIGPYQEINSTLHGQDFGFSVDPTTLVSASIDKACKKIHLREELYKTHLTTTDIYEANKRVAGTRKVYADSEEPRLIEELRKRGNNIEAVEKGPGSVSAGIALMQDYQLVIDPGSINLIKELNNYVWSDKKSGVPVDAYNHLIDACRYACYKELKTSRNVDLKKIGRMLG</sequence>
<dbReference type="PANTHER" id="PTHR39184">
    <property type="match status" value="1"/>
</dbReference>
<dbReference type="Gene3D" id="3.40.50.300">
    <property type="entry name" value="P-loop containing nucleotide triphosphate hydrolases"/>
    <property type="match status" value="1"/>
</dbReference>
<dbReference type="EMBL" id="VUNZ01000001">
    <property type="protein sequence ID" value="KAA2223031.1"/>
    <property type="molecule type" value="Genomic_DNA"/>
</dbReference>
<dbReference type="PANTHER" id="PTHR39184:SF1">
    <property type="entry name" value="PBSX PHAGE TERMINASE LARGE SUBUNIT"/>
    <property type="match status" value="1"/>
</dbReference>
<dbReference type="Proteomes" id="UP000323082">
    <property type="component" value="Unassembled WGS sequence"/>
</dbReference>
<name>A0A5B2U8R5_9FLAO</name>
<dbReference type="InterPro" id="IPR035412">
    <property type="entry name" value="Terminase_L_N"/>
</dbReference>
<comment type="caution">
    <text evidence="3">The sequence shown here is derived from an EMBL/GenBank/DDBJ whole genome shotgun (WGS) entry which is preliminary data.</text>
</comment>
<dbReference type="RefSeq" id="WP_149831995.1">
    <property type="nucleotide sequence ID" value="NZ_VUNZ01000001.1"/>
</dbReference>
<gene>
    <name evidence="3" type="ORF">FW780_02165</name>
</gene>
<dbReference type="InterPro" id="IPR052380">
    <property type="entry name" value="Viral_DNA_packaging_terminase"/>
</dbReference>
<protein>
    <submittedName>
        <fullName evidence="3">PBSX family phage terminase large subunit</fullName>
    </submittedName>
</protein>
<reference evidence="3 4" key="1">
    <citation type="journal article" date="2015" name="Int. J. Syst. Evol. Microbiol.">
        <title>Chryseobacterium sediminis sp. nov., isolated from a river sediment.</title>
        <authorList>
            <person name="Kampfer P."/>
            <person name="Busse H.J."/>
            <person name="McInroy J.A."/>
            <person name="Glaeser S.P."/>
        </authorList>
    </citation>
    <scope>NUCLEOTIDE SEQUENCE [LARGE SCALE GENOMIC DNA]</scope>
    <source>
        <strain evidence="3 4">IMT-174</strain>
    </source>
</reference>
<evidence type="ECO:0000259" key="1">
    <source>
        <dbReference type="Pfam" id="PF04466"/>
    </source>
</evidence>
<dbReference type="OrthoDB" id="9768556at2"/>
<dbReference type="Pfam" id="PF17288">
    <property type="entry name" value="Terminase_3C"/>
    <property type="match status" value="1"/>
</dbReference>
<dbReference type="InterPro" id="IPR035413">
    <property type="entry name" value="Terminase_L_C"/>
</dbReference>
<organism evidence="3 4">
    <name type="scientific">Chryseobacterium sediminis</name>
    <dbReference type="NCBI Taxonomy" id="1679494"/>
    <lineage>
        <taxon>Bacteria</taxon>
        <taxon>Pseudomonadati</taxon>
        <taxon>Bacteroidota</taxon>
        <taxon>Flavobacteriia</taxon>
        <taxon>Flavobacteriales</taxon>
        <taxon>Weeksellaceae</taxon>
        <taxon>Chryseobacterium group</taxon>
        <taxon>Chryseobacterium</taxon>
    </lineage>
</organism>
<evidence type="ECO:0000259" key="2">
    <source>
        <dbReference type="Pfam" id="PF17288"/>
    </source>
</evidence>
<dbReference type="AlphaFoldDB" id="A0A5B2U8R5"/>
<accession>A0A5B2U8R5</accession>
<proteinExistence type="predicted"/>
<dbReference type="InterPro" id="IPR027417">
    <property type="entry name" value="P-loop_NTPase"/>
</dbReference>
<dbReference type="Gene3D" id="3.30.420.280">
    <property type="match status" value="1"/>
</dbReference>
<feature type="domain" description="Phage terminase large subunit N-terminal" evidence="1">
    <location>
        <begin position="33"/>
        <end position="232"/>
    </location>
</feature>
<evidence type="ECO:0000313" key="4">
    <source>
        <dbReference type="Proteomes" id="UP000323082"/>
    </source>
</evidence>